<reference evidence="1" key="1">
    <citation type="submission" date="2020-05" db="EMBL/GenBank/DDBJ databases">
        <title>Mycena genomes resolve the evolution of fungal bioluminescence.</title>
        <authorList>
            <person name="Tsai I.J."/>
        </authorList>
    </citation>
    <scope>NUCLEOTIDE SEQUENCE</scope>
    <source>
        <strain evidence="1">CCC161011</strain>
    </source>
</reference>
<dbReference type="OrthoDB" id="2993888at2759"/>
<dbReference type="SUPFAM" id="SSF52047">
    <property type="entry name" value="RNI-like"/>
    <property type="match status" value="1"/>
</dbReference>
<sequence length="583" mass="65950">MDVFDMVQDDLIIESIEERRAREIRTQQNELAPISGLPPEIFAYIFVLVVPTSIAQLHSDFSWLNITRVSGRWRNIALGCPDFWSTLIFSRPKWTPVMLARSKMASLVVRVDLKKDHANSPVPILFGTRVAVGNVGYLLPTTSTHHFPGQSGACGGRSPASKCLCCEYHQRQPWNAGTQPGVRLHLEYCAFPWDSEWYSHLTHLHLENINRAQRPTLEAFLAILVGSPNLQTLSVIHCSPTTCLRRLIVELPHLTGLNIKTDSPWACLRLLGSINIPDSATIDTTIRNGICDIDDLLLPLSPILPPPGMYDTVHFEHTSISFACSLFHSARPEWFRKLRTCAVWSLLDAIHAVKTMHNNLDFSNVTTLHLHLQGMVCLPPPPAYEYTEDVAFRSTLLFWDALGRDLPRVRTLHFHKSFPALWLEFLLTQAMLLIGVSHYRSCFSNPMLPPRAADMRKAKHARLPFRGPDGALTHSWPGLRCLALHDIDLEDPMNELPPTCADALRALLWARREGKAPIWRLMIQECTNVSPHDLAHFRLFADVEYDGKGQTTGRKTDEGDESLRSYSIEIFAKMIEFSRASRQ</sequence>
<dbReference type="InterPro" id="IPR036047">
    <property type="entry name" value="F-box-like_dom_sf"/>
</dbReference>
<dbReference type="PROSITE" id="PS00213">
    <property type="entry name" value="LIPOCALIN"/>
    <property type="match status" value="1"/>
</dbReference>
<dbReference type="InterPro" id="IPR022272">
    <property type="entry name" value="Lipocalin_CS"/>
</dbReference>
<evidence type="ECO:0008006" key="3">
    <source>
        <dbReference type="Google" id="ProtNLM"/>
    </source>
</evidence>
<name>A0A8H6XUL0_9AGAR</name>
<dbReference type="AlphaFoldDB" id="A0A8H6XUL0"/>
<protein>
    <recommendedName>
        <fullName evidence="3">F-box domain-containing protein</fullName>
    </recommendedName>
</protein>
<evidence type="ECO:0000313" key="2">
    <source>
        <dbReference type="Proteomes" id="UP000620124"/>
    </source>
</evidence>
<organism evidence="1 2">
    <name type="scientific">Mycena venus</name>
    <dbReference type="NCBI Taxonomy" id="2733690"/>
    <lineage>
        <taxon>Eukaryota</taxon>
        <taxon>Fungi</taxon>
        <taxon>Dikarya</taxon>
        <taxon>Basidiomycota</taxon>
        <taxon>Agaricomycotina</taxon>
        <taxon>Agaricomycetes</taxon>
        <taxon>Agaricomycetidae</taxon>
        <taxon>Agaricales</taxon>
        <taxon>Marasmiineae</taxon>
        <taxon>Mycenaceae</taxon>
        <taxon>Mycena</taxon>
    </lineage>
</organism>
<dbReference type="SUPFAM" id="SSF81383">
    <property type="entry name" value="F-box domain"/>
    <property type="match status" value="1"/>
</dbReference>
<dbReference type="EMBL" id="JACAZI010000011">
    <property type="protein sequence ID" value="KAF7348450.1"/>
    <property type="molecule type" value="Genomic_DNA"/>
</dbReference>
<comment type="caution">
    <text evidence="1">The sequence shown here is derived from an EMBL/GenBank/DDBJ whole genome shotgun (WGS) entry which is preliminary data.</text>
</comment>
<gene>
    <name evidence="1" type="ORF">MVEN_01362000</name>
</gene>
<dbReference type="Proteomes" id="UP000620124">
    <property type="component" value="Unassembled WGS sequence"/>
</dbReference>
<proteinExistence type="predicted"/>
<keyword evidence="2" id="KW-1185">Reference proteome</keyword>
<accession>A0A8H6XUL0</accession>
<evidence type="ECO:0000313" key="1">
    <source>
        <dbReference type="EMBL" id="KAF7348450.1"/>
    </source>
</evidence>